<gene>
    <name evidence="4" type="ORF">C7378_0816</name>
</gene>
<dbReference type="AlphaFoldDB" id="A0A4V2PVV0"/>
<feature type="domain" description="GWxTD" evidence="3">
    <location>
        <begin position="80"/>
        <end position="169"/>
    </location>
</feature>
<dbReference type="OrthoDB" id="101347at2"/>
<evidence type="ECO:0000256" key="1">
    <source>
        <dbReference type="SAM" id="MobiDB-lite"/>
    </source>
</evidence>
<keyword evidence="2" id="KW-0732">Signal</keyword>
<evidence type="ECO:0000313" key="5">
    <source>
        <dbReference type="Proteomes" id="UP000295210"/>
    </source>
</evidence>
<organism evidence="4 5">
    <name type="scientific">Acidipila rosea</name>
    <dbReference type="NCBI Taxonomy" id="768535"/>
    <lineage>
        <taxon>Bacteria</taxon>
        <taxon>Pseudomonadati</taxon>
        <taxon>Acidobacteriota</taxon>
        <taxon>Terriglobia</taxon>
        <taxon>Terriglobales</taxon>
        <taxon>Acidobacteriaceae</taxon>
        <taxon>Acidipila</taxon>
    </lineage>
</organism>
<dbReference type="InterPro" id="IPR030959">
    <property type="entry name" value="GWxTD_dom"/>
</dbReference>
<comment type="caution">
    <text evidence="4">The sequence shown here is derived from an EMBL/GenBank/DDBJ whole genome shotgun (WGS) entry which is preliminary data.</text>
</comment>
<keyword evidence="5" id="KW-1185">Reference proteome</keyword>
<proteinExistence type="predicted"/>
<dbReference type="NCBIfam" id="TIGR04514">
    <property type="entry name" value="GWxTD_dom"/>
    <property type="match status" value="1"/>
</dbReference>
<dbReference type="Proteomes" id="UP000295210">
    <property type="component" value="Unassembled WGS sequence"/>
</dbReference>
<dbReference type="Pfam" id="PF20094">
    <property type="entry name" value="GWxTD_dom"/>
    <property type="match status" value="1"/>
</dbReference>
<evidence type="ECO:0000313" key="4">
    <source>
        <dbReference type="EMBL" id="TCK75821.1"/>
    </source>
</evidence>
<name>A0A4V2PVV0_9BACT</name>
<evidence type="ECO:0000256" key="2">
    <source>
        <dbReference type="SAM" id="SignalP"/>
    </source>
</evidence>
<feature type="compositionally biased region" description="Polar residues" evidence="1">
    <location>
        <begin position="24"/>
        <end position="42"/>
    </location>
</feature>
<feature type="signal peptide" evidence="2">
    <location>
        <begin position="1"/>
        <end position="26"/>
    </location>
</feature>
<dbReference type="EMBL" id="SMGK01000001">
    <property type="protein sequence ID" value="TCK75821.1"/>
    <property type="molecule type" value="Genomic_DNA"/>
</dbReference>
<sequence>MPKRSLPFSLAIALGAIAVAIPSSRAQQQTSQPAGTLTQATPSADDMQQDPLKRQLSDKERFNQQKQLKQELKGPYKKWLDEDVRWIITDQEAKAFKSLSNDEEREAFIEQFWQRRNPNPDSPENEFREEHYRRIAYANEHYAAGKPGWKTDRGHMYIAYGKPDSIESHPSGGTYDRPMDEGGGTTSTYPFETWHYRYIEGIGENIDIEFVDTCMCGDYHMTIDRSEKDALLHVPGAGQTLYEQMGMAKRADRFRGGLESLGNGPMSGMGQSKQFDRLEQFAKLQAPPVIKFKDLQLEQFLSSHKVLSGPYFPFDVRTDYVKVTDDTVLVPLTLQIKNRDITFVTKDGVSRGDVHIIGRVSTITDRIVQTFEDTVEVEEPSELLSKTLDNKRLYWKALPLRPGRYRVDIAIKDVNNPDHIGTWAQAVNVPKYDDDRLAASSLILANRMEKVPSKDIGEGNFIIGNTKLLPAVTANLATPVTFQRNQSLNMWMQVYNLGIDDKSKKNDATIEYQIIDLASNKAILDTHEDSNTIEANSDQVTLARTVPLASVQPGKYRVKITVNDSVSKQIIAQSAPFTVQ</sequence>
<feature type="region of interest" description="Disordered" evidence="1">
    <location>
        <begin position="23"/>
        <end position="51"/>
    </location>
</feature>
<evidence type="ECO:0000259" key="3">
    <source>
        <dbReference type="Pfam" id="PF20094"/>
    </source>
</evidence>
<feature type="chain" id="PRO_5020727250" evidence="2">
    <location>
        <begin position="27"/>
        <end position="580"/>
    </location>
</feature>
<protein>
    <submittedName>
        <fullName evidence="4">GWxTD domain-containing protein</fullName>
    </submittedName>
</protein>
<dbReference type="RefSeq" id="WP_131991997.1">
    <property type="nucleotide sequence ID" value="NZ_SMGK01000001.1"/>
</dbReference>
<reference evidence="4 5" key="1">
    <citation type="submission" date="2019-03" db="EMBL/GenBank/DDBJ databases">
        <title>Genomic Encyclopedia of Type Strains, Phase IV (KMG-IV): sequencing the most valuable type-strain genomes for metagenomic binning, comparative biology and taxonomic classification.</title>
        <authorList>
            <person name="Goeker M."/>
        </authorList>
    </citation>
    <scope>NUCLEOTIDE SEQUENCE [LARGE SCALE GENOMIC DNA]</scope>
    <source>
        <strain evidence="4 5">DSM 103428</strain>
    </source>
</reference>
<accession>A0A4V2PVV0</accession>